<dbReference type="EMBL" id="LCTW02000022">
    <property type="protein sequence ID" value="KXX82068.1"/>
    <property type="molecule type" value="Genomic_DNA"/>
</dbReference>
<dbReference type="PANTHER" id="PTHR33353">
    <property type="entry name" value="PUTATIVE (AFU_ORTHOLOGUE AFUA_1G12560)-RELATED"/>
    <property type="match status" value="1"/>
</dbReference>
<evidence type="ECO:0000256" key="17">
    <source>
        <dbReference type="SAM" id="SignalP"/>
    </source>
</evidence>
<keyword evidence="3" id="KW-0964">Secreted</keyword>
<feature type="compositionally biased region" description="Gly residues" evidence="16">
    <location>
        <begin position="393"/>
        <end position="403"/>
    </location>
</feature>
<feature type="chain" id="PRO_5008043952" description="lytic cellulose monooxygenase (C4-dehydrogenating)" evidence="17">
    <location>
        <begin position="22"/>
        <end position="439"/>
    </location>
</feature>
<dbReference type="VEuPathDB" id="FungiDB:MMYC01_200917"/>
<comment type="subcellular location">
    <subcellularLocation>
        <location evidence="2">Secreted</location>
    </subcellularLocation>
</comment>
<keyword evidence="9" id="KW-0503">Monooxygenase</keyword>
<dbReference type="GO" id="GO:0046872">
    <property type="term" value="F:metal ion binding"/>
    <property type="evidence" value="ECO:0007669"/>
    <property type="project" value="UniProtKB-KW"/>
</dbReference>
<keyword evidence="5 17" id="KW-0732">Signal</keyword>
<dbReference type="GO" id="GO:0030245">
    <property type="term" value="P:cellulose catabolic process"/>
    <property type="evidence" value="ECO:0007669"/>
    <property type="project" value="UniProtKB-KW"/>
</dbReference>
<evidence type="ECO:0000256" key="8">
    <source>
        <dbReference type="ARBA" id="ARBA00023008"/>
    </source>
</evidence>
<evidence type="ECO:0000256" key="2">
    <source>
        <dbReference type="ARBA" id="ARBA00004613"/>
    </source>
</evidence>
<evidence type="ECO:0000256" key="12">
    <source>
        <dbReference type="ARBA" id="ARBA00023326"/>
    </source>
</evidence>
<reference evidence="19 20" key="1">
    <citation type="journal article" date="2016" name="Genome Announc.">
        <title>Genome Sequence of Madurella mycetomatis mm55, Isolated from a Human Mycetoma Case in Sudan.</title>
        <authorList>
            <person name="Smit S."/>
            <person name="Derks M.F."/>
            <person name="Bervoets S."/>
            <person name="Fahal A."/>
            <person name="van Leeuwen W."/>
            <person name="van Belkum A."/>
            <person name="van de Sande W.W."/>
        </authorList>
    </citation>
    <scope>NUCLEOTIDE SEQUENCE [LARGE SCALE GENOMIC DNA]</scope>
    <source>
        <strain evidence="20">mm55</strain>
    </source>
</reference>
<sequence>MRFFVLFTLGLASAFPSLSTAHTLFTTLFVNDVNQGDGTCVRMPKVSSTCTSPITDLDSPDMACGRDGQHAVGFTCLAAAGDKLTFEFRAWADASQPGVIDSSHLGSAAIYLKPVSNMTTSSAAGPNWFKIYAEGYDENMRKWATEKLIDNHGLLSINLPVGLPTGYYLVRTEILALQNVSQDGYVDPQFYVNCAQLFIEGSSTSDTLTIPTGMEASIPGHVTANHPGLTFNIYQDDPLTTPYEVVGPAAFFSTSASTIATTGKSYAKNYHQQDRQPAQAEGLIPPACLVKNANWCASLPPRYTDEATCWASSADCFRQAEKCYASAPPTGCRGCRVWERDMCGAIQQGCRSGLWQGPPADLAANVEKVEVDVPVPGGGKIPGAGNADVSWGREGGGGERGGVDLGSKKAVMAVVFGSPTATAISGCCGKSRKRRRRLA</sequence>
<evidence type="ECO:0000256" key="4">
    <source>
        <dbReference type="ARBA" id="ARBA00022723"/>
    </source>
</evidence>
<comment type="caution">
    <text evidence="19">The sequence shown here is derived from an EMBL/GenBank/DDBJ whole genome shotgun (WGS) entry which is preliminary data.</text>
</comment>
<keyword evidence="12" id="KW-0624">Polysaccharide degradation</keyword>
<organism evidence="19 20">
    <name type="scientific">Madurella mycetomatis</name>
    <dbReference type="NCBI Taxonomy" id="100816"/>
    <lineage>
        <taxon>Eukaryota</taxon>
        <taxon>Fungi</taxon>
        <taxon>Dikarya</taxon>
        <taxon>Ascomycota</taxon>
        <taxon>Pezizomycotina</taxon>
        <taxon>Sordariomycetes</taxon>
        <taxon>Sordariomycetidae</taxon>
        <taxon>Sordariales</taxon>
        <taxon>Sordariales incertae sedis</taxon>
        <taxon>Madurella</taxon>
    </lineage>
</organism>
<dbReference type="CDD" id="cd21175">
    <property type="entry name" value="LPMO_AA9"/>
    <property type="match status" value="1"/>
</dbReference>
<comment type="catalytic activity">
    <reaction evidence="14">
        <text>[(1-&gt;4)-beta-D-glucosyl]n+m + reduced acceptor + O2 = 4-dehydro-beta-D-glucosyl-[(1-&gt;4)-beta-D-glucosyl]n-1 + [(1-&gt;4)-beta-D-glucosyl]m + acceptor + H2O.</text>
        <dbReference type="EC" id="1.14.99.56"/>
    </reaction>
</comment>
<dbReference type="Gene3D" id="2.70.50.70">
    <property type="match status" value="1"/>
</dbReference>
<keyword evidence="7" id="KW-0560">Oxidoreductase</keyword>
<keyword evidence="4" id="KW-0479">Metal-binding</keyword>
<feature type="signal peptide" evidence="17">
    <location>
        <begin position="1"/>
        <end position="21"/>
    </location>
</feature>
<dbReference type="PANTHER" id="PTHR33353:SF32">
    <property type="entry name" value="ENDO-BETA-1,4-GLUCANASE D"/>
    <property type="match status" value="1"/>
</dbReference>
<keyword evidence="20" id="KW-1185">Reference proteome</keyword>
<dbReference type="Proteomes" id="UP000078237">
    <property type="component" value="Unassembled WGS sequence"/>
</dbReference>
<dbReference type="InterPro" id="IPR005103">
    <property type="entry name" value="AA9_LPMO"/>
</dbReference>
<proteinExistence type="inferred from homology"/>
<evidence type="ECO:0000256" key="10">
    <source>
        <dbReference type="ARBA" id="ARBA00023157"/>
    </source>
</evidence>
<protein>
    <recommendedName>
        <fullName evidence="15">lytic cellulose monooxygenase (C4-dehydrogenating)</fullName>
        <ecNumber evidence="15">1.14.99.56</ecNumber>
    </recommendedName>
</protein>
<evidence type="ECO:0000256" key="11">
    <source>
        <dbReference type="ARBA" id="ARBA00023277"/>
    </source>
</evidence>
<dbReference type="STRING" id="100816.A0A175WE63"/>
<dbReference type="Pfam" id="PF03443">
    <property type="entry name" value="AA9"/>
    <property type="match status" value="1"/>
</dbReference>
<evidence type="ECO:0000313" key="19">
    <source>
        <dbReference type="EMBL" id="KXX82068.1"/>
    </source>
</evidence>
<keyword evidence="6" id="KW-0136">Cellulose degradation</keyword>
<evidence type="ECO:0000256" key="14">
    <source>
        <dbReference type="ARBA" id="ARBA00045077"/>
    </source>
</evidence>
<accession>A0A175WE63</accession>
<evidence type="ECO:0000313" key="20">
    <source>
        <dbReference type="Proteomes" id="UP000078237"/>
    </source>
</evidence>
<evidence type="ECO:0000259" key="18">
    <source>
        <dbReference type="Pfam" id="PF03443"/>
    </source>
</evidence>
<comment type="cofactor">
    <cofactor evidence="1">
        <name>Cu(2+)</name>
        <dbReference type="ChEBI" id="CHEBI:29036"/>
    </cofactor>
</comment>
<evidence type="ECO:0000256" key="3">
    <source>
        <dbReference type="ARBA" id="ARBA00022525"/>
    </source>
</evidence>
<evidence type="ECO:0000256" key="1">
    <source>
        <dbReference type="ARBA" id="ARBA00001973"/>
    </source>
</evidence>
<evidence type="ECO:0000256" key="7">
    <source>
        <dbReference type="ARBA" id="ARBA00023002"/>
    </source>
</evidence>
<evidence type="ECO:0000256" key="5">
    <source>
        <dbReference type="ARBA" id="ARBA00022729"/>
    </source>
</evidence>
<dbReference type="InterPro" id="IPR049892">
    <property type="entry name" value="AA9"/>
</dbReference>
<evidence type="ECO:0000256" key="13">
    <source>
        <dbReference type="ARBA" id="ARBA00044502"/>
    </source>
</evidence>
<evidence type="ECO:0000256" key="9">
    <source>
        <dbReference type="ARBA" id="ARBA00023033"/>
    </source>
</evidence>
<dbReference type="GO" id="GO:0005576">
    <property type="term" value="C:extracellular region"/>
    <property type="evidence" value="ECO:0007669"/>
    <property type="project" value="UniProtKB-SubCell"/>
</dbReference>
<evidence type="ECO:0000256" key="6">
    <source>
        <dbReference type="ARBA" id="ARBA00023001"/>
    </source>
</evidence>
<dbReference type="GO" id="GO:0004497">
    <property type="term" value="F:monooxygenase activity"/>
    <property type="evidence" value="ECO:0007669"/>
    <property type="project" value="UniProtKB-KW"/>
</dbReference>
<keyword evidence="11" id="KW-0119">Carbohydrate metabolism</keyword>
<keyword evidence="10" id="KW-1015">Disulfide bond</keyword>
<evidence type="ECO:0000256" key="15">
    <source>
        <dbReference type="ARBA" id="ARBA00047174"/>
    </source>
</evidence>
<feature type="region of interest" description="Disordered" evidence="16">
    <location>
        <begin position="377"/>
        <end position="403"/>
    </location>
</feature>
<feature type="domain" description="Auxiliary Activity family 9 catalytic" evidence="18">
    <location>
        <begin position="22"/>
        <end position="238"/>
    </location>
</feature>
<evidence type="ECO:0000256" key="16">
    <source>
        <dbReference type="SAM" id="MobiDB-lite"/>
    </source>
</evidence>
<dbReference type="AlphaFoldDB" id="A0A175WE63"/>
<dbReference type="OrthoDB" id="5985073at2759"/>
<gene>
    <name evidence="19" type="ORF">MMYC01_200917</name>
</gene>
<dbReference type="EC" id="1.14.99.56" evidence="15"/>
<keyword evidence="8" id="KW-0186">Copper</keyword>
<comment type="similarity">
    <text evidence="13">Belongs to the polysaccharide monooxygenase AA9 family.</text>
</comment>
<name>A0A175WE63_9PEZI</name>